<dbReference type="CTD" id="20233163"/>
<keyword evidence="3 5" id="KW-1133">Transmembrane helix</keyword>
<dbReference type="OrthoDB" id="10021984at2759"/>
<feature type="domain" description="Major facilitator superfamily (MFS) profile" evidence="6">
    <location>
        <begin position="97"/>
        <end position="511"/>
    </location>
</feature>
<dbReference type="GeneID" id="20233163"/>
<accession>V4B8G2</accession>
<feature type="transmembrane region" description="Helical" evidence="5">
    <location>
        <begin position="394"/>
        <end position="412"/>
    </location>
</feature>
<proteinExistence type="predicted"/>
<evidence type="ECO:0000313" key="8">
    <source>
        <dbReference type="Proteomes" id="UP000030746"/>
    </source>
</evidence>
<keyword evidence="8" id="KW-1185">Reference proteome</keyword>
<evidence type="ECO:0000256" key="3">
    <source>
        <dbReference type="ARBA" id="ARBA00022989"/>
    </source>
</evidence>
<dbReference type="InterPro" id="IPR005828">
    <property type="entry name" value="MFS_sugar_transport-like"/>
</dbReference>
<dbReference type="HOGENOM" id="CLU_001265_33_4_1"/>
<feature type="transmembrane region" description="Helical" evidence="5">
    <location>
        <begin position="20"/>
        <end position="42"/>
    </location>
</feature>
<dbReference type="GO" id="GO:0022857">
    <property type="term" value="F:transmembrane transporter activity"/>
    <property type="evidence" value="ECO:0007669"/>
    <property type="project" value="InterPro"/>
</dbReference>
<name>V4B8G2_LOTGI</name>
<organism evidence="7 8">
    <name type="scientific">Lottia gigantea</name>
    <name type="common">Giant owl limpet</name>
    <dbReference type="NCBI Taxonomy" id="225164"/>
    <lineage>
        <taxon>Eukaryota</taxon>
        <taxon>Metazoa</taxon>
        <taxon>Spiralia</taxon>
        <taxon>Lophotrochozoa</taxon>
        <taxon>Mollusca</taxon>
        <taxon>Gastropoda</taxon>
        <taxon>Patellogastropoda</taxon>
        <taxon>Lottioidea</taxon>
        <taxon>Lottiidae</taxon>
        <taxon>Lottia</taxon>
    </lineage>
</organism>
<feature type="transmembrane region" description="Helical" evidence="5">
    <location>
        <begin position="328"/>
        <end position="348"/>
    </location>
</feature>
<dbReference type="InterPro" id="IPR020846">
    <property type="entry name" value="MFS_dom"/>
</dbReference>
<feature type="transmembrane region" description="Helical" evidence="5">
    <location>
        <begin position="360"/>
        <end position="382"/>
    </location>
</feature>
<feature type="transmembrane region" description="Helical" evidence="5">
    <location>
        <begin position="167"/>
        <end position="185"/>
    </location>
</feature>
<evidence type="ECO:0000259" key="6">
    <source>
        <dbReference type="PROSITE" id="PS50850"/>
    </source>
</evidence>
<dbReference type="KEGG" id="lgi:LOTGIDRAFT_131176"/>
<sequence>MKFDEIIGILGDFGTYQKKLYYIVCTPAISNGMIILTTVFILTIPDHRCRLPTEYNDTVFKPLEDKTLFYVNHSIPEDNGKWSQCERYDVNLTNLKPDSPVFTNTSKVDFDDWIYDTSTFRNTFITEQNLVCEYESYRSHGNMAVFAGRLIGSIGCGIISDVFGRKITLVLSLFINIIGAFGTAFAPNFIIFAAFRFMIGLGNTFMAAFVISMEFVGPFKRTFTGIIIELYWCIGLFILALLAYLIRDWFYLQLVCAIPTAFLLGIIWFVPESPRWLLSRGKTDKAEKILREAARVNKVELPTKLFDENTLDNGPKSSVWELLTSPVLLIRTLVILYNWAVVSMIYYGLGLNVGNLGGNIYLNFTVASLVEFLGYFSNILLLDRIGRKAFHCSSMILGGVACLCTIFTVLYGDKSHEWITITLSMVGKFGVSAAFGSVYIFSAELYPTVVRNSGMGASSMAARIGGIICPYIADLGSYFKGDIGKALPLIVFGCAALSAGLLSLLLPETLNKNLPETIDDAKSFGR</sequence>
<protein>
    <recommendedName>
        <fullName evidence="6">Major facilitator superfamily (MFS) profile domain-containing protein</fullName>
    </recommendedName>
</protein>
<evidence type="ECO:0000256" key="4">
    <source>
        <dbReference type="ARBA" id="ARBA00023136"/>
    </source>
</evidence>
<dbReference type="CDD" id="cd17317">
    <property type="entry name" value="MFS_SLC22"/>
    <property type="match status" value="1"/>
</dbReference>
<feature type="transmembrane region" description="Helical" evidence="5">
    <location>
        <begin position="453"/>
        <end position="473"/>
    </location>
</feature>
<evidence type="ECO:0000256" key="5">
    <source>
        <dbReference type="SAM" id="Phobius"/>
    </source>
</evidence>
<evidence type="ECO:0000256" key="1">
    <source>
        <dbReference type="ARBA" id="ARBA00004141"/>
    </source>
</evidence>
<comment type="subcellular location">
    <subcellularLocation>
        <location evidence="1">Membrane</location>
        <topology evidence="1">Multi-pass membrane protein</topology>
    </subcellularLocation>
</comment>
<evidence type="ECO:0000256" key="2">
    <source>
        <dbReference type="ARBA" id="ARBA00022692"/>
    </source>
</evidence>
<evidence type="ECO:0000313" key="7">
    <source>
        <dbReference type="EMBL" id="ESO85014.1"/>
    </source>
</evidence>
<dbReference type="Pfam" id="PF00083">
    <property type="entry name" value="Sugar_tr"/>
    <property type="match status" value="1"/>
</dbReference>
<dbReference type="PANTHER" id="PTHR24064">
    <property type="entry name" value="SOLUTE CARRIER FAMILY 22 MEMBER"/>
    <property type="match status" value="1"/>
</dbReference>
<dbReference type="SUPFAM" id="SSF103473">
    <property type="entry name" value="MFS general substrate transporter"/>
    <property type="match status" value="1"/>
</dbReference>
<dbReference type="EMBL" id="KB203357">
    <property type="protein sequence ID" value="ESO85014.1"/>
    <property type="molecule type" value="Genomic_DNA"/>
</dbReference>
<dbReference type="RefSeq" id="XP_009064396.1">
    <property type="nucleotide sequence ID" value="XM_009066148.1"/>
</dbReference>
<dbReference type="Gene3D" id="1.20.1250.20">
    <property type="entry name" value="MFS general substrate transporter like domains"/>
    <property type="match status" value="1"/>
</dbReference>
<feature type="transmembrane region" description="Helical" evidence="5">
    <location>
        <begin position="191"/>
        <end position="211"/>
    </location>
</feature>
<feature type="transmembrane region" description="Helical" evidence="5">
    <location>
        <begin position="223"/>
        <end position="244"/>
    </location>
</feature>
<keyword evidence="2 5" id="KW-0812">Transmembrane</keyword>
<keyword evidence="4 5" id="KW-0472">Membrane</keyword>
<feature type="transmembrane region" description="Helical" evidence="5">
    <location>
        <begin position="485"/>
        <end position="506"/>
    </location>
</feature>
<feature type="transmembrane region" description="Helical" evidence="5">
    <location>
        <begin position="418"/>
        <end position="441"/>
    </location>
</feature>
<feature type="transmembrane region" description="Helical" evidence="5">
    <location>
        <begin position="250"/>
        <end position="270"/>
    </location>
</feature>
<dbReference type="GO" id="GO:0016020">
    <property type="term" value="C:membrane"/>
    <property type="evidence" value="ECO:0007669"/>
    <property type="project" value="UniProtKB-SubCell"/>
</dbReference>
<gene>
    <name evidence="7" type="ORF">LOTGIDRAFT_131176</name>
</gene>
<dbReference type="Proteomes" id="UP000030746">
    <property type="component" value="Unassembled WGS sequence"/>
</dbReference>
<dbReference type="OMA" id="NTSTTEC"/>
<dbReference type="AlphaFoldDB" id="V4B8G2"/>
<dbReference type="InterPro" id="IPR036259">
    <property type="entry name" value="MFS_trans_sf"/>
</dbReference>
<dbReference type="PROSITE" id="PS50850">
    <property type="entry name" value="MFS"/>
    <property type="match status" value="1"/>
</dbReference>
<reference evidence="7 8" key="1">
    <citation type="journal article" date="2013" name="Nature">
        <title>Insights into bilaterian evolution from three spiralian genomes.</title>
        <authorList>
            <person name="Simakov O."/>
            <person name="Marletaz F."/>
            <person name="Cho S.J."/>
            <person name="Edsinger-Gonzales E."/>
            <person name="Havlak P."/>
            <person name="Hellsten U."/>
            <person name="Kuo D.H."/>
            <person name="Larsson T."/>
            <person name="Lv J."/>
            <person name="Arendt D."/>
            <person name="Savage R."/>
            <person name="Osoegawa K."/>
            <person name="de Jong P."/>
            <person name="Grimwood J."/>
            <person name="Chapman J.A."/>
            <person name="Shapiro H."/>
            <person name="Aerts A."/>
            <person name="Otillar R.P."/>
            <person name="Terry A.Y."/>
            <person name="Boore J.L."/>
            <person name="Grigoriev I.V."/>
            <person name="Lindberg D.R."/>
            <person name="Seaver E.C."/>
            <person name="Weisblat D.A."/>
            <person name="Putnam N.H."/>
            <person name="Rokhsar D.S."/>
        </authorList>
    </citation>
    <scope>NUCLEOTIDE SEQUENCE [LARGE SCALE GENOMIC DNA]</scope>
</reference>